<sequence>MCERNNTDIDFRTAKGFEELYNRSADQLFHIIFRQLGDKSATQELVQNIYLKLWERRFELELDIPVQHYLNRAAKLAALDYLKTTQRRQQHLDEILFDQAKSNNDTEKTVFFQELKNRISTIIDRLPPKCRAVFLMSREQGLNIREISEELAIAEKTVEAHLTKALKTIKGHLGEKI</sequence>
<proteinExistence type="inferred from homology"/>
<dbReference type="RefSeq" id="WP_210355066.1">
    <property type="nucleotide sequence ID" value="NZ_JAEQMU010000004.1"/>
</dbReference>
<accession>A0ABW5L063</accession>
<evidence type="ECO:0000256" key="4">
    <source>
        <dbReference type="ARBA" id="ARBA00023163"/>
    </source>
</evidence>
<evidence type="ECO:0000256" key="2">
    <source>
        <dbReference type="ARBA" id="ARBA00023015"/>
    </source>
</evidence>
<dbReference type="EMBL" id="JBHULD010000004">
    <property type="protein sequence ID" value="MFD2553585.1"/>
    <property type="molecule type" value="Genomic_DNA"/>
</dbReference>
<gene>
    <name evidence="7" type="ORF">ACFSQW_04230</name>
</gene>
<dbReference type="Proteomes" id="UP001597440">
    <property type="component" value="Unassembled WGS sequence"/>
</dbReference>
<evidence type="ECO:0000259" key="5">
    <source>
        <dbReference type="Pfam" id="PF04542"/>
    </source>
</evidence>
<dbReference type="InterPro" id="IPR039425">
    <property type="entry name" value="RNA_pol_sigma-70-like"/>
</dbReference>
<dbReference type="NCBIfam" id="TIGR02937">
    <property type="entry name" value="sigma70-ECF"/>
    <property type="match status" value="1"/>
</dbReference>
<keyword evidence="4" id="KW-0804">Transcription</keyword>
<dbReference type="PANTHER" id="PTHR43133:SF46">
    <property type="entry name" value="RNA POLYMERASE SIGMA-70 FACTOR ECF SUBFAMILY"/>
    <property type="match status" value="1"/>
</dbReference>
<dbReference type="InterPro" id="IPR013249">
    <property type="entry name" value="RNA_pol_sigma70_r4_t2"/>
</dbReference>
<feature type="domain" description="RNA polymerase sigma factor 70 region 4 type 2" evidence="6">
    <location>
        <begin position="117"/>
        <end position="168"/>
    </location>
</feature>
<evidence type="ECO:0000256" key="1">
    <source>
        <dbReference type="ARBA" id="ARBA00010641"/>
    </source>
</evidence>
<dbReference type="InterPro" id="IPR013324">
    <property type="entry name" value="RNA_pol_sigma_r3/r4-like"/>
</dbReference>
<dbReference type="PANTHER" id="PTHR43133">
    <property type="entry name" value="RNA POLYMERASE ECF-TYPE SIGMA FACTO"/>
    <property type="match status" value="1"/>
</dbReference>
<dbReference type="Gene3D" id="1.10.1740.10">
    <property type="match status" value="1"/>
</dbReference>
<organism evidence="7 8">
    <name type="scientific">Sphingobacterium tabacisoli</name>
    <dbReference type="NCBI Taxonomy" id="2044855"/>
    <lineage>
        <taxon>Bacteria</taxon>
        <taxon>Pseudomonadati</taxon>
        <taxon>Bacteroidota</taxon>
        <taxon>Sphingobacteriia</taxon>
        <taxon>Sphingobacteriales</taxon>
        <taxon>Sphingobacteriaceae</taxon>
        <taxon>Sphingobacterium</taxon>
    </lineage>
</organism>
<evidence type="ECO:0000259" key="6">
    <source>
        <dbReference type="Pfam" id="PF08281"/>
    </source>
</evidence>
<protein>
    <submittedName>
        <fullName evidence="7">RNA polymerase sigma-70 factor</fullName>
    </submittedName>
</protein>
<dbReference type="SUPFAM" id="SSF88659">
    <property type="entry name" value="Sigma3 and sigma4 domains of RNA polymerase sigma factors"/>
    <property type="match status" value="1"/>
</dbReference>
<reference evidence="8" key="1">
    <citation type="journal article" date="2019" name="Int. J. Syst. Evol. Microbiol.">
        <title>The Global Catalogue of Microorganisms (GCM) 10K type strain sequencing project: providing services to taxonomists for standard genome sequencing and annotation.</title>
        <authorList>
            <consortium name="The Broad Institute Genomics Platform"/>
            <consortium name="The Broad Institute Genome Sequencing Center for Infectious Disease"/>
            <person name="Wu L."/>
            <person name="Ma J."/>
        </authorList>
    </citation>
    <scope>NUCLEOTIDE SEQUENCE [LARGE SCALE GENOMIC DNA]</scope>
    <source>
        <strain evidence="8">KCTC 52298</strain>
    </source>
</reference>
<comment type="similarity">
    <text evidence="1">Belongs to the sigma-70 factor family. ECF subfamily.</text>
</comment>
<evidence type="ECO:0000313" key="8">
    <source>
        <dbReference type="Proteomes" id="UP001597440"/>
    </source>
</evidence>
<comment type="caution">
    <text evidence="7">The sequence shown here is derived from an EMBL/GenBank/DDBJ whole genome shotgun (WGS) entry which is preliminary data.</text>
</comment>
<dbReference type="Pfam" id="PF04542">
    <property type="entry name" value="Sigma70_r2"/>
    <property type="match status" value="1"/>
</dbReference>
<dbReference type="Pfam" id="PF08281">
    <property type="entry name" value="Sigma70_r4_2"/>
    <property type="match status" value="1"/>
</dbReference>
<dbReference type="InterPro" id="IPR036388">
    <property type="entry name" value="WH-like_DNA-bd_sf"/>
</dbReference>
<keyword evidence="3" id="KW-0731">Sigma factor</keyword>
<keyword evidence="2" id="KW-0805">Transcription regulation</keyword>
<evidence type="ECO:0000256" key="3">
    <source>
        <dbReference type="ARBA" id="ARBA00023082"/>
    </source>
</evidence>
<dbReference type="InterPro" id="IPR007627">
    <property type="entry name" value="RNA_pol_sigma70_r2"/>
</dbReference>
<dbReference type="Gene3D" id="1.10.10.10">
    <property type="entry name" value="Winged helix-like DNA-binding domain superfamily/Winged helix DNA-binding domain"/>
    <property type="match status" value="1"/>
</dbReference>
<dbReference type="SUPFAM" id="SSF88946">
    <property type="entry name" value="Sigma2 domain of RNA polymerase sigma factors"/>
    <property type="match status" value="1"/>
</dbReference>
<name>A0ABW5L063_9SPHI</name>
<evidence type="ECO:0000313" key="7">
    <source>
        <dbReference type="EMBL" id="MFD2553585.1"/>
    </source>
</evidence>
<keyword evidence="8" id="KW-1185">Reference proteome</keyword>
<dbReference type="NCBIfam" id="TIGR02985">
    <property type="entry name" value="Sig70_bacteroi1"/>
    <property type="match status" value="1"/>
</dbReference>
<dbReference type="InterPro" id="IPR014284">
    <property type="entry name" value="RNA_pol_sigma-70_dom"/>
</dbReference>
<feature type="domain" description="RNA polymerase sigma-70 region 2" evidence="5">
    <location>
        <begin position="20"/>
        <end position="88"/>
    </location>
</feature>
<dbReference type="InterPro" id="IPR014327">
    <property type="entry name" value="RNA_pol_sigma70_bacteroid"/>
</dbReference>
<dbReference type="InterPro" id="IPR013325">
    <property type="entry name" value="RNA_pol_sigma_r2"/>
</dbReference>